<sequence length="613" mass="68637">MIDITAIKRTLEGRAGEVAERLLPKGILEGREWCVGSIQGEPGRSLKVCISGAKAGVWTDFAAGGDGGDLIDLWCAVKQIQLPEALEEIRAWLGLEKPQFEKREKAYRRPAKPSCTAPKSAVKDYLTGARKLSERAIAAYRIGEQGRTIVFPSLVDSELRFVKYRPIDDKRKQRVEPDCEPVLFGWQVIDRNAREVTICEGEIDAPSLFDYGFPALSVPFGGGKGEKQRWIEAEYERLLRFETIYLALDNDPEGEAAVEEIVARLGRHRCRRVILPHKDANDCLTAGIPEAEIRRCFEMAATMDPPELVRAGQFTDDVIRLFWPVEGQRVGYTLPYGKVRDRLLFRPGEFSIWTGPSGHGKSQILSHAGVEWGNQGAKVCIASLEMAPPQFLRRMVKQAGNVDRPTEPFIRRIMGWMDEWLWTFNLVGKTGVQPLLDVFEYARCRYGCDVFVIDSLMRLGIGSEDYQGQEQAVFTLVNWAVEKGVHIHLVAHSRKADTKTGGTAPETEDIKGASEIGSNAFNILGVWRNRKLEDQIKQLSEKADRGDGSAASELDNARNMPPVILNIAKQRNGDWEGKCGLWFDNATYQYRSSQDSRFGVKYVSHDSGVEDAA</sequence>
<dbReference type="SUPFAM" id="SSF56731">
    <property type="entry name" value="DNA primase core"/>
    <property type="match status" value="1"/>
</dbReference>
<dbReference type="AlphaFoldDB" id="A0A560BUY8"/>
<dbReference type="GO" id="GO:0003697">
    <property type="term" value="F:single-stranded DNA binding"/>
    <property type="evidence" value="ECO:0007669"/>
    <property type="project" value="InterPro"/>
</dbReference>
<dbReference type="Pfam" id="PF13155">
    <property type="entry name" value="Toprim_2"/>
    <property type="match status" value="1"/>
</dbReference>
<organism evidence="3 4">
    <name type="scientific">Azospirillum brasilense</name>
    <dbReference type="NCBI Taxonomy" id="192"/>
    <lineage>
        <taxon>Bacteria</taxon>
        <taxon>Pseudomonadati</taxon>
        <taxon>Pseudomonadota</taxon>
        <taxon>Alphaproteobacteria</taxon>
        <taxon>Rhodospirillales</taxon>
        <taxon>Azospirillaceae</taxon>
        <taxon>Azospirillum</taxon>
    </lineage>
</organism>
<accession>A0A560BUY8</accession>
<dbReference type="Gene3D" id="3.40.1360.10">
    <property type="match status" value="1"/>
</dbReference>
<evidence type="ECO:0000259" key="1">
    <source>
        <dbReference type="PROSITE" id="PS50880"/>
    </source>
</evidence>
<feature type="domain" description="Toprim" evidence="1">
    <location>
        <begin position="194"/>
        <end position="280"/>
    </location>
</feature>
<evidence type="ECO:0000259" key="2">
    <source>
        <dbReference type="PROSITE" id="PS51199"/>
    </source>
</evidence>
<dbReference type="InterPro" id="IPR034154">
    <property type="entry name" value="TOPRIM_DnaG/twinkle"/>
</dbReference>
<dbReference type="InterPro" id="IPR007694">
    <property type="entry name" value="DNA_helicase_DnaB-like_C"/>
</dbReference>
<dbReference type="PROSITE" id="PS50880">
    <property type="entry name" value="TOPRIM"/>
    <property type="match status" value="1"/>
</dbReference>
<reference evidence="3 4" key="1">
    <citation type="submission" date="2019-06" db="EMBL/GenBank/DDBJ databases">
        <title>Genomic Encyclopedia of Type Strains, Phase IV (KMG-V): Genome sequencing to study the core and pangenomes of soil and plant-associated prokaryotes.</title>
        <authorList>
            <person name="Whitman W."/>
        </authorList>
    </citation>
    <scope>NUCLEOTIDE SEQUENCE [LARGE SCALE GENOMIC DNA]</scope>
    <source>
        <strain evidence="3 4">BR 11650</strain>
    </source>
</reference>
<evidence type="ECO:0000313" key="4">
    <source>
        <dbReference type="Proteomes" id="UP000318529"/>
    </source>
</evidence>
<dbReference type="PROSITE" id="PS51199">
    <property type="entry name" value="SF4_HELICASE"/>
    <property type="match status" value="1"/>
</dbReference>
<dbReference type="GO" id="GO:0005524">
    <property type="term" value="F:ATP binding"/>
    <property type="evidence" value="ECO:0007669"/>
    <property type="project" value="InterPro"/>
</dbReference>
<dbReference type="Pfam" id="PF13481">
    <property type="entry name" value="AAA_25"/>
    <property type="match status" value="1"/>
</dbReference>
<proteinExistence type="predicted"/>
<dbReference type="PANTHER" id="PTHR12873">
    <property type="entry name" value="T7-LIKE MITOCHONDRIAL DNA HELICASE"/>
    <property type="match status" value="1"/>
</dbReference>
<dbReference type="InterPro" id="IPR027032">
    <property type="entry name" value="Twinkle-like"/>
</dbReference>
<protein>
    <submittedName>
        <fullName evidence="3">Twinkle protein</fullName>
    </submittedName>
</protein>
<dbReference type="InterPro" id="IPR027417">
    <property type="entry name" value="P-loop_NTPase"/>
</dbReference>
<dbReference type="SUPFAM" id="SSF52540">
    <property type="entry name" value="P-loop containing nucleoside triphosphate hydrolases"/>
    <property type="match status" value="1"/>
</dbReference>
<name>A0A560BUY8_AZOBR</name>
<dbReference type="GO" id="GO:0043139">
    <property type="term" value="F:5'-3' DNA helicase activity"/>
    <property type="evidence" value="ECO:0007669"/>
    <property type="project" value="InterPro"/>
</dbReference>
<dbReference type="RefSeq" id="WP_145690063.1">
    <property type="nucleotide sequence ID" value="NZ_VITH01000019.1"/>
</dbReference>
<dbReference type="SUPFAM" id="SSF57783">
    <property type="entry name" value="Zinc beta-ribbon"/>
    <property type="match status" value="1"/>
</dbReference>
<evidence type="ECO:0000313" key="3">
    <source>
        <dbReference type="EMBL" id="TWA76431.1"/>
    </source>
</evidence>
<dbReference type="Gene3D" id="3.40.50.300">
    <property type="entry name" value="P-loop containing nucleotide triphosphate hydrolases"/>
    <property type="match status" value="1"/>
</dbReference>
<feature type="domain" description="SF4 helicase" evidence="2">
    <location>
        <begin position="325"/>
        <end position="597"/>
    </location>
</feature>
<comment type="caution">
    <text evidence="3">The sequence shown here is derived from an EMBL/GenBank/DDBJ whole genome shotgun (WGS) entry which is preliminary data.</text>
</comment>
<dbReference type="GO" id="GO:0006260">
    <property type="term" value="P:DNA replication"/>
    <property type="evidence" value="ECO:0007669"/>
    <property type="project" value="InterPro"/>
</dbReference>
<gene>
    <name evidence="3" type="ORF">FBZ83_11982</name>
</gene>
<dbReference type="Proteomes" id="UP000318529">
    <property type="component" value="Unassembled WGS sequence"/>
</dbReference>
<dbReference type="PANTHER" id="PTHR12873:SF0">
    <property type="entry name" value="TWINKLE MTDNA HELICASE"/>
    <property type="match status" value="1"/>
</dbReference>
<dbReference type="InterPro" id="IPR006171">
    <property type="entry name" value="TOPRIM_dom"/>
</dbReference>
<dbReference type="CDD" id="cd01029">
    <property type="entry name" value="TOPRIM_primases"/>
    <property type="match status" value="1"/>
</dbReference>
<dbReference type="EMBL" id="VITH01000019">
    <property type="protein sequence ID" value="TWA76431.1"/>
    <property type="molecule type" value="Genomic_DNA"/>
</dbReference>